<dbReference type="EnsemblProtists" id="EKX42190">
    <property type="protein sequence ID" value="EKX42190"/>
    <property type="gene ID" value="GUITHDRAFT_141393"/>
</dbReference>
<evidence type="ECO:0008006" key="7">
    <source>
        <dbReference type="Google" id="ProtNLM"/>
    </source>
</evidence>
<keyword evidence="3" id="KW-0812">Transmembrane</keyword>
<accession>L1J270</accession>
<evidence type="ECO:0000313" key="6">
    <source>
        <dbReference type="Proteomes" id="UP000011087"/>
    </source>
</evidence>
<protein>
    <recommendedName>
        <fullName evidence="7">Transmembrane protein</fullName>
    </recommendedName>
</protein>
<dbReference type="RefSeq" id="XP_005829170.1">
    <property type="nucleotide sequence ID" value="XM_005829113.1"/>
</dbReference>
<keyword evidence="1" id="KW-0175">Coiled coil</keyword>
<evidence type="ECO:0000313" key="5">
    <source>
        <dbReference type="EnsemblProtists" id="EKX42190"/>
    </source>
</evidence>
<feature type="compositionally biased region" description="Low complexity" evidence="2">
    <location>
        <begin position="182"/>
        <end position="199"/>
    </location>
</feature>
<feature type="transmembrane region" description="Helical" evidence="3">
    <location>
        <begin position="21"/>
        <end position="41"/>
    </location>
</feature>
<evidence type="ECO:0000313" key="4">
    <source>
        <dbReference type="EMBL" id="EKX42190.1"/>
    </source>
</evidence>
<dbReference type="KEGG" id="gtt:GUITHDRAFT_141393"/>
<reference evidence="6" key="2">
    <citation type="submission" date="2012-11" db="EMBL/GenBank/DDBJ databases">
        <authorList>
            <person name="Kuo A."/>
            <person name="Curtis B.A."/>
            <person name="Tanifuji G."/>
            <person name="Burki F."/>
            <person name="Gruber A."/>
            <person name="Irimia M."/>
            <person name="Maruyama S."/>
            <person name="Arias M.C."/>
            <person name="Ball S.G."/>
            <person name="Gile G.H."/>
            <person name="Hirakawa Y."/>
            <person name="Hopkins J.F."/>
            <person name="Rensing S.A."/>
            <person name="Schmutz J."/>
            <person name="Symeonidi A."/>
            <person name="Elias M."/>
            <person name="Eveleigh R.J."/>
            <person name="Herman E.K."/>
            <person name="Klute M.J."/>
            <person name="Nakayama T."/>
            <person name="Obornik M."/>
            <person name="Reyes-Prieto A."/>
            <person name="Armbrust E.V."/>
            <person name="Aves S.J."/>
            <person name="Beiko R.G."/>
            <person name="Coutinho P."/>
            <person name="Dacks J.B."/>
            <person name="Durnford D.G."/>
            <person name="Fast N.M."/>
            <person name="Green B.R."/>
            <person name="Grisdale C."/>
            <person name="Hempe F."/>
            <person name="Henrissat B."/>
            <person name="Hoppner M.P."/>
            <person name="Ishida K.-I."/>
            <person name="Kim E."/>
            <person name="Koreny L."/>
            <person name="Kroth P.G."/>
            <person name="Liu Y."/>
            <person name="Malik S.-B."/>
            <person name="Maier U.G."/>
            <person name="McRose D."/>
            <person name="Mock T."/>
            <person name="Neilson J.A."/>
            <person name="Onodera N.T."/>
            <person name="Poole A.M."/>
            <person name="Pritham E.J."/>
            <person name="Richards T.A."/>
            <person name="Rocap G."/>
            <person name="Roy S.W."/>
            <person name="Sarai C."/>
            <person name="Schaack S."/>
            <person name="Shirato S."/>
            <person name="Slamovits C.H."/>
            <person name="Spencer D.F."/>
            <person name="Suzuki S."/>
            <person name="Worden A.Z."/>
            <person name="Zauner S."/>
            <person name="Barry K."/>
            <person name="Bell C."/>
            <person name="Bharti A.K."/>
            <person name="Crow J.A."/>
            <person name="Grimwood J."/>
            <person name="Kramer R."/>
            <person name="Lindquist E."/>
            <person name="Lucas S."/>
            <person name="Salamov A."/>
            <person name="McFadden G.I."/>
            <person name="Lane C.E."/>
            <person name="Keeling P.J."/>
            <person name="Gray M.W."/>
            <person name="Grigoriev I.V."/>
            <person name="Archibald J.M."/>
        </authorList>
    </citation>
    <scope>NUCLEOTIDE SEQUENCE</scope>
    <source>
        <strain evidence="6">CCMP2712</strain>
    </source>
</reference>
<name>L1J270_GUITC</name>
<feature type="compositionally biased region" description="Polar residues" evidence="2">
    <location>
        <begin position="207"/>
        <end position="225"/>
    </location>
</feature>
<feature type="region of interest" description="Disordered" evidence="2">
    <location>
        <begin position="119"/>
        <end position="148"/>
    </location>
</feature>
<reference evidence="4 6" key="1">
    <citation type="journal article" date="2012" name="Nature">
        <title>Algal genomes reveal evolutionary mosaicism and the fate of nucleomorphs.</title>
        <authorList>
            <consortium name="DOE Joint Genome Institute"/>
            <person name="Curtis B.A."/>
            <person name="Tanifuji G."/>
            <person name="Burki F."/>
            <person name="Gruber A."/>
            <person name="Irimia M."/>
            <person name="Maruyama S."/>
            <person name="Arias M.C."/>
            <person name="Ball S.G."/>
            <person name="Gile G.H."/>
            <person name="Hirakawa Y."/>
            <person name="Hopkins J.F."/>
            <person name="Kuo A."/>
            <person name="Rensing S.A."/>
            <person name="Schmutz J."/>
            <person name="Symeonidi A."/>
            <person name="Elias M."/>
            <person name="Eveleigh R.J."/>
            <person name="Herman E.K."/>
            <person name="Klute M.J."/>
            <person name="Nakayama T."/>
            <person name="Obornik M."/>
            <person name="Reyes-Prieto A."/>
            <person name="Armbrust E.V."/>
            <person name="Aves S.J."/>
            <person name="Beiko R.G."/>
            <person name="Coutinho P."/>
            <person name="Dacks J.B."/>
            <person name="Durnford D.G."/>
            <person name="Fast N.M."/>
            <person name="Green B.R."/>
            <person name="Grisdale C.J."/>
            <person name="Hempel F."/>
            <person name="Henrissat B."/>
            <person name="Hoppner M.P."/>
            <person name="Ishida K."/>
            <person name="Kim E."/>
            <person name="Koreny L."/>
            <person name="Kroth P.G."/>
            <person name="Liu Y."/>
            <person name="Malik S.B."/>
            <person name="Maier U.G."/>
            <person name="McRose D."/>
            <person name="Mock T."/>
            <person name="Neilson J.A."/>
            <person name="Onodera N.T."/>
            <person name="Poole A.M."/>
            <person name="Pritham E.J."/>
            <person name="Richards T.A."/>
            <person name="Rocap G."/>
            <person name="Roy S.W."/>
            <person name="Sarai C."/>
            <person name="Schaack S."/>
            <person name="Shirato S."/>
            <person name="Slamovits C.H."/>
            <person name="Spencer D.F."/>
            <person name="Suzuki S."/>
            <person name="Worden A.Z."/>
            <person name="Zauner S."/>
            <person name="Barry K."/>
            <person name="Bell C."/>
            <person name="Bharti A.K."/>
            <person name="Crow J.A."/>
            <person name="Grimwood J."/>
            <person name="Kramer R."/>
            <person name="Lindquist E."/>
            <person name="Lucas S."/>
            <person name="Salamov A."/>
            <person name="McFadden G.I."/>
            <person name="Lane C.E."/>
            <person name="Keeling P.J."/>
            <person name="Gray M.W."/>
            <person name="Grigoriev I.V."/>
            <person name="Archibald J.M."/>
        </authorList>
    </citation>
    <scope>NUCLEOTIDE SEQUENCE</scope>
    <source>
        <strain evidence="4 6">CCMP2712</strain>
    </source>
</reference>
<keyword evidence="3" id="KW-1133">Transmembrane helix</keyword>
<dbReference type="PaxDb" id="55529-EKX42190"/>
<dbReference type="EMBL" id="JH993018">
    <property type="protein sequence ID" value="EKX42190.1"/>
    <property type="molecule type" value="Genomic_DNA"/>
</dbReference>
<feature type="region of interest" description="Disordered" evidence="2">
    <location>
        <begin position="174"/>
        <end position="240"/>
    </location>
</feature>
<keyword evidence="6" id="KW-1185">Reference proteome</keyword>
<keyword evidence="3" id="KW-0472">Membrane</keyword>
<proteinExistence type="predicted"/>
<dbReference type="HOGENOM" id="CLU_892678_0_0_1"/>
<organism evidence="4">
    <name type="scientific">Guillardia theta (strain CCMP2712)</name>
    <name type="common">Cryptophyte</name>
    <dbReference type="NCBI Taxonomy" id="905079"/>
    <lineage>
        <taxon>Eukaryota</taxon>
        <taxon>Cryptophyceae</taxon>
        <taxon>Pyrenomonadales</taxon>
        <taxon>Geminigeraceae</taxon>
        <taxon>Guillardia</taxon>
    </lineage>
</organism>
<feature type="compositionally biased region" description="Basic and acidic residues" evidence="2">
    <location>
        <begin position="125"/>
        <end position="137"/>
    </location>
</feature>
<evidence type="ECO:0000256" key="1">
    <source>
        <dbReference type="SAM" id="Coils"/>
    </source>
</evidence>
<dbReference type="GeneID" id="17298879"/>
<evidence type="ECO:0000256" key="2">
    <source>
        <dbReference type="SAM" id="MobiDB-lite"/>
    </source>
</evidence>
<feature type="coiled-coil region" evidence="1">
    <location>
        <begin position="274"/>
        <end position="308"/>
    </location>
</feature>
<dbReference type="AlphaFoldDB" id="L1J270"/>
<gene>
    <name evidence="4" type="ORF">GUITHDRAFT_141393</name>
</gene>
<reference evidence="5" key="3">
    <citation type="submission" date="2016-03" db="UniProtKB">
        <authorList>
            <consortium name="EnsemblProtists"/>
        </authorList>
    </citation>
    <scope>IDENTIFICATION</scope>
</reference>
<sequence length="312" mass="33213">MVQAEEPSKCHQSGNYVHNRRGFMSGIIAVFAVITVCYAIGGLPIPDGSSLLYGGDANVKVVEMKHGKIGMEYAKSAASQMGGRGHEDYSPYSQGYKFARRQGRIMRAASTVYAPWNARSSLGKPQDESLRPQEGGKRTVVSPPASDLGLLQATLDSVRQDQRDGMHKDAKLSKELKEPAKPHAAAAKSSSLATGSSQQSRKEETRGSTASKARTQSLAETSPSLNALPPAQQPVADANDAANSIRSAIPPVPSSDDGCAGGVLCAIPTDDVAVQALEARLQADEIAIHTLTQDVQELRHQTLELEKRAKKA</sequence>
<evidence type="ECO:0000256" key="3">
    <source>
        <dbReference type="SAM" id="Phobius"/>
    </source>
</evidence>
<dbReference type="Proteomes" id="UP000011087">
    <property type="component" value="Unassembled WGS sequence"/>
</dbReference>